<dbReference type="Proteomes" id="UP000035062">
    <property type="component" value="Unassembled WGS sequence"/>
</dbReference>
<dbReference type="InterPro" id="IPR025392">
    <property type="entry name" value="DUF4124"/>
</dbReference>
<feature type="domain" description="DUF4124" evidence="2">
    <location>
        <begin position="14"/>
        <end position="62"/>
    </location>
</feature>
<feature type="chain" id="PRO_5003722986" description="DUF4124 domain-containing protein" evidence="1">
    <location>
        <begin position="23"/>
        <end position="136"/>
    </location>
</feature>
<comment type="caution">
    <text evidence="3">The sequence shown here is derived from an EMBL/GenBank/DDBJ whole genome shotgun (WGS) entry which is preliminary data.</text>
</comment>
<protein>
    <recommendedName>
        <fullName evidence="2">DUF4124 domain-containing protein</fullName>
    </recommendedName>
</protein>
<proteinExistence type="predicted"/>
<evidence type="ECO:0000259" key="2">
    <source>
        <dbReference type="Pfam" id="PF13511"/>
    </source>
</evidence>
<dbReference type="Pfam" id="PF13511">
    <property type="entry name" value="DUF4124"/>
    <property type="match status" value="1"/>
</dbReference>
<accession>I9NY12</accession>
<dbReference type="AlphaFoldDB" id="I9NY12"/>
<gene>
    <name evidence="3" type="ORF">AGRI_15751</name>
</gene>
<name>I9NY12_9ALTE</name>
<reference evidence="3 4" key="1">
    <citation type="journal article" date="2012" name="J. Bacteriol.">
        <title>Genome Sequence of Pectin-Degrading Alishewanella agri, Isolated from Landfill Soil.</title>
        <authorList>
            <person name="Kim J."/>
            <person name="Jung J."/>
            <person name="Sung J.S."/>
            <person name="Chun J."/>
            <person name="Park W."/>
        </authorList>
    </citation>
    <scope>NUCLEOTIDE SEQUENCE [LARGE SCALE GENOMIC DNA]</scope>
    <source>
        <strain evidence="3 4">BL06</strain>
    </source>
</reference>
<keyword evidence="1" id="KW-0732">Signal</keyword>
<feature type="signal peptide" evidence="1">
    <location>
        <begin position="1"/>
        <end position="22"/>
    </location>
</feature>
<evidence type="ECO:0000313" key="4">
    <source>
        <dbReference type="Proteomes" id="UP000035062"/>
    </source>
</evidence>
<dbReference type="PATRIC" id="fig|1195246.3.peg.3125"/>
<dbReference type="RefSeq" id="WP_008985880.1">
    <property type="nucleotide sequence ID" value="NZ_AKKU01000028.1"/>
</dbReference>
<evidence type="ECO:0000256" key="1">
    <source>
        <dbReference type="SAM" id="SignalP"/>
    </source>
</evidence>
<dbReference type="STRING" id="1195246.AGRI_15751"/>
<sequence>MAKVRQILIGSIFSVLSLSVAAQTVYSWQDAKGVVHFSQQPPAQGEYQLVTIRTSQAASAPALTAGTVNAEQAAAVALDPTLCQQARDQLTLLQSSQELFTKEANSEELRLLTNEEREQQILLANFEIKRRCPAAP</sequence>
<keyword evidence="4" id="KW-1185">Reference proteome</keyword>
<organism evidence="3 4">
    <name type="scientific">Alishewanella agri BL06</name>
    <dbReference type="NCBI Taxonomy" id="1195246"/>
    <lineage>
        <taxon>Bacteria</taxon>
        <taxon>Pseudomonadati</taxon>
        <taxon>Pseudomonadota</taxon>
        <taxon>Gammaproteobacteria</taxon>
        <taxon>Alteromonadales</taxon>
        <taxon>Alteromonadaceae</taxon>
        <taxon>Alishewanella</taxon>
    </lineage>
</organism>
<dbReference type="EMBL" id="AKKU01000028">
    <property type="protein sequence ID" value="EIW87487.1"/>
    <property type="molecule type" value="Genomic_DNA"/>
</dbReference>
<evidence type="ECO:0000313" key="3">
    <source>
        <dbReference type="EMBL" id="EIW87487.1"/>
    </source>
</evidence>